<dbReference type="InterPro" id="IPR036237">
    <property type="entry name" value="Xyl_isomerase-like_sf"/>
</dbReference>
<keyword evidence="1" id="KW-0540">Nuclease</keyword>
<proteinExistence type="predicted"/>
<dbReference type="Gene3D" id="3.20.20.150">
    <property type="entry name" value="Divalent-metal-dependent TIM barrel enzymes"/>
    <property type="match status" value="1"/>
</dbReference>
<protein>
    <submittedName>
        <fullName evidence="8">UV-damage endonuclease</fullName>
    </submittedName>
</protein>
<evidence type="ECO:0000256" key="4">
    <source>
        <dbReference type="ARBA" id="ARBA00022769"/>
    </source>
</evidence>
<dbReference type="GO" id="GO:0009411">
    <property type="term" value="P:response to UV"/>
    <property type="evidence" value="ECO:0007669"/>
    <property type="project" value="InterPro"/>
</dbReference>
<dbReference type="GO" id="GO:0004519">
    <property type="term" value="F:endonuclease activity"/>
    <property type="evidence" value="ECO:0007669"/>
    <property type="project" value="UniProtKB-KW"/>
</dbReference>
<feature type="domain" description="DUF1722" evidence="7">
    <location>
        <begin position="308"/>
        <end position="417"/>
    </location>
</feature>
<dbReference type="OrthoDB" id="9782576at2"/>
<dbReference type="InterPro" id="IPR004601">
    <property type="entry name" value="UvdE"/>
</dbReference>
<dbReference type="AlphaFoldDB" id="A0A1I5X2Z5"/>
<evidence type="ECO:0000259" key="7">
    <source>
        <dbReference type="Pfam" id="PF08349"/>
    </source>
</evidence>
<evidence type="ECO:0000313" key="8">
    <source>
        <dbReference type="EMBL" id="SFQ26310.1"/>
    </source>
</evidence>
<evidence type="ECO:0000256" key="1">
    <source>
        <dbReference type="ARBA" id="ARBA00022722"/>
    </source>
</evidence>
<reference evidence="8 9" key="1">
    <citation type="submission" date="2016-10" db="EMBL/GenBank/DDBJ databases">
        <authorList>
            <person name="de Groot N.N."/>
        </authorList>
    </citation>
    <scope>NUCLEOTIDE SEQUENCE [LARGE SCALE GENOMIC DNA]</scope>
    <source>
        <strain evidence="8 9">DSM 20581</strain>
    </source>
</reference>
<keyword evidence="9" id="KW-1185">Reference proteome</keyword>
<keyword evidence="4" id="KW-0228">DNA excision</keyword>
<dbReference type="STRING" id="82801.SAMN04488506_1153"/>
<evidence type="ECO:0000256" key="2">
    <source>
        <dbReference type="ARBA" id="ARBA00022759"/>
    </source>
</evidence>
<dbReference type="Pfam" id="PF03851">
    <property type="entry name" value="UvdE"/>
    <property type="match status" value="1"/>
</dbReference>
<keyword evidence="6" id="KW-0234">DNA repair</keyword>
<dbReference type="GO" id="GO:0016787">
    <property type="term" value="F:hydrolase activity"/>
    <property type="evidence" value="ECO:0007669"/>
    <property type="project" value="UniProtKB-KW"/>
</dbReference>
<dbReference type="RefSeq" id="WP_092480212.1">
    <property type="nucleotide sequence ID" value="NZ_FOXW01000004.1"/>
</dbReference>
<dbReference type="Pfam" id="PF08349">
    <property type="entry name" value="DUF1722"/>
    <property type="match status" value="1"/>
</dbReference>
<dbReference type="SUPFAM" id="SSF51658">
    <property type="entry name" value="Xylose isomerase-like"/>
    <property type="match status" value="1"/>
</dbReference>
<organism evidence="8 9">
    <name type="scientific">Desemzia incerta</name>
    <dbReference type="NCBI Taxonomy" id="82801"/>
    <lineage>
        <taxon>Bacteria</taxon>
        <taxon>Bacillati</taxon>
        <taxon>Bacillota</taxon>
        <taxon>Bacilli</taxon>
        <taxon>Lactobacillales</taxon>
        <taxon>Carnobacteriaceae</taxon>
        <taxon>Desemzia</taxon>
    </lineage>
</organism>
<gene>
    <name evidence="8" type="ORF">SAMN04488506_1153</name>
</gene>
<dbReference type="PANTHER" id="PTHR31290:SF5">
    <property type="entry name" value="UV-DAMAGE ENDONUCLEASE"/>
    <property type="match status" value="1"/>
</dbReference>
<sequence length="418" mass="48856">MSIGYACLVVGVPDTNMSSVIKKNATEEKLMEVIQHNLAAFEKMVDYNIKEGIMLYRISSDLIPFGSSPVNSLPWWDLYKEDFQRIGQKIINSGMRVSFHPGQYTVLNSPDEGVVERAIEDLRYHNLIMECLGVDYSHKMVLHVGGVYGDKETAMERFVQNFARLDEPIQKRLIIENDDRLYTVEDVLEISRQTGSPVVYDNLHHAINPPEEARDDYYWIHETSKTWKPEDGRQKMHYSQQDPGKRDGAHTKTIYLDTFMEFYRKLEDPTIDIMLEVKDKNISTVKCINATQPERGIGALEKEWARYKYTILERSQPIYQQIRTLLKDKEAYPAEEFYQLIEQALEQEIDKGDAINAAQHVWGYFRDQAELKDVTAFKRNLKKFEEDTATLATLKRQLKRFTDKYDQTYLKHSLYFDL</sequence>
<evidence type="ECO:0000256" key="3">
    <source>
        <dbReference type="ARBA" id="ARBA00022763"/>
    </source>
</evidence>
<dbReference type="NCBIfam" id="TIGR00629">
    <property type="entry name" value="uvde"/>
    <property type="match status" value="1"/>
</dbReference>
<dbReference type="Proteomes" id="UP000199136">
    <property type="component" value="Unassembled WGS sequence"/>
</dbReference>
<dbReference type="GO" id="GO:0006289">
    <property type="term" value="P:nucleotide-excision repair"/>
    <property type="evidence" value="ECO:0007669"/>
    <property type="project" value="InterPro"/>
</dbReference>
<accession>A0A1I5X2Z5</accession>
<keyword evidence="3" id="KW-0227">DNA damage</keyword>
<dbReference type="EMBL" id="FOXW01000004">
    <property type="protein sequence ID" value="SFQ26310.1"/>
    <property type="molecule type" value="Genomic_DNA"/>
</dbReference>
<name>A0A1I5X2Z5_9LACT</name>
<evidence type="ECO:0000256" key="6">
    <source>
        <dbReference type="ARBA" id="ARBA00023204"/>
    </source>
</evidence>
<keyword evidence="2 8" id="KW-0255">Endonuclease</keyword>
<dbReference type="PANTHER" id="PTHR31290">
    <property type="entry name" value="UV-DAMAGE ENDONUCLEASE"/>
    <property type="match status" value="1"/>
</dbReference>
<evidence type="ECO:0000313" key="9">
    <source>
        <dbReference type="Proteomes" id="UP000199136"/>
    </source>
</evidence>
<dbReference type="InterPro" id="IPR013560">
    <property type="entry name" value="DUF1722"/>
</dbReference>
<evidence type="ECO:0000256" key="5">
    <source>
        <dbReference type="ARBA" id="ARBA00022801"/>
    </source>
</evidence>
<keyword evidence="5" id="KW-0378">Hydrolase</keyword>